<accession>A0A3L9Y1D4</accession>
<name>A0A3L9Y1D4_9RHOB</name>
<feature type="domain" description="Cytochrome b561 bacterial/Ni-hydrogenase" evidence="14">
    <location>
        <begin position="8"/>
        <end position="178"/>
    </location>
</feature>
<dbReference type="PANTHER" id="PTHR30529">
    <property type="entry name" value="CYTOCHROME B561"/>
    <property type="match status" value="1"/>
</dbReference>
<comment type="caution">
    <text evidence="15">The sequence shown here is derived from an EMBL/GenBank/DDBJ whole genome shotgun (WGS) entry which is preliminary data.</text>
</comment>
<keyword evidence="7" id="KW-0479">Metal-binding</keyword>
<feature type="transmembrane region" description="Helical" evidence="13">
    <location>
        <begin position="46"/>
        <end position="67"/>
    </location>
</feature>
<keyword evidence="8" id="KW-0249">Electron transport</keyword>
<evidence type="ECO:0000256" key="10">
    <source>
        <dbReference type="ARBA" id="ARBA00023004"/>
    </source>
</evidence>
<dbReference type="GO" id="GO:0022904">
    <property type="term" value="P:respiratory electron transport chain"/>
    <property type="evidence" value="ECO:0007669"/>
    <property type="project" value="InterPro"/>
</dbReference>
<evidence type="ECO:0000256" key="1">
    <source>
        <dbReference type="ARBA" id="ARBA00001970"/>
    </source>
</evidence>
<dbReference type="EMBL" id="RCNT01000004">
    <property type="protein sequence ID" value="RMA42262.1"/>
    <property type="molecule type" value="Genomic_DNA"/>
</dbReference>
<dbReference type="Gene3D" id="1.20.950.20">
    <property type="entry name" value="Transmembrane di-heme cytochromes, Chain C"/>
    <property type="match status" value="1"/>
</dbReference>
<dbReference type="InterPro" id="IPR011577">
    <property type="entry name" value="Cyt_b561_bac/Ni-Hgenase"/>
</dbReference>
<sequence length="182" mass="19963">MTIPASSYRPPARWLHWIMALLVLLTIPAGMLMVQEGISRPLQNTLFVFHKNVGVLLGLLVVIRLLYRWRTPPPPEPAHLPAWQARIAGLTHALLYGLLVIMPIAGYVRVKAGGFPIESLDAIGVPALVPRSDALAEIAKSIHFYGGVAIAILVAMHIGAALHHGIIKRDGVFSRMWPRTAR</sequence>
<proteinExistence type="inferred from homology"/>
<comment type="similarity">
    <text evidence="12">Belongs to the cytochrome b561 family.</text>
</comment>
<keyword evidence="16" id="KW-1185">Reference proteome</keyword>
<evidence type="ECO:0000256" key="3">
    <source>
        <dbReference type="ARBA" id="ARBA00022448"/>
    </source>
</evidence>
<dbReference type="SUPFAM" id="SSF81342">
    <property type="entry name" value="Transmembrane di-heme cytochromes"/>
    <property type="match status" value="1"/>
</dbReference>
<evidence type="ECO:0000256" key="5">
    <source>
        <dbReference type="ARBA" id="ARBA00022617"/>
    </source>
</evidence>
<dbReference type="Proteomes" id="UP000281343">
    <property type="component" value="Unassembled WGS sequence"/>
</dbReference>
<dbReference type="Pfam" id="PF01292">
    <property type="entry name" value="Ni_hydr_CYTB"/>
    <property type="match status" value="1"/>
</dbReference>
<dbReference type="InterPro" id="IPR052168">
    <property type="entry name" value="Cytochrome_b561_oxidase"/>
</dbReference>
<organism evidence="15 16">
    <name type="scientific">Rhodophyticola porphyridii</name>
    <dbReference type="NCBI Taxonomy" id="1852017"/>
    <lineage>
        <taxon>Bacteria</taxon>
        <taxon>Pseudomonadati</taxon>
        <taxon>Pseudomonadota</taxon>
        <taxon>Alphaproteobacteria</taxon>
        <taxon>Rhodobacterales</taxon>
        <taxon>Roseobacteraceae</taxon>
        <taxon>Rhodophyticola</taxon>
    </lineage>
</organism>
<comment type="cofactor">
    <cofactor evidence="1">
        <name>heme b</name>
        <dbReference type="ChEBI" id="CHEBI:60344"/>
    </cofactor>
</comment>
<reference evidence="15 16" key="1">
    <citation type="submission" date="2018-10" db="EMBL/GenBank/DDBJ databases">
        <authorList>
            <person name="Jung H.S."/>
            <person name="Jeon C.O."/>
        </authorList>
    </citation>
    <scope>NUCLEOTIDE SEQUENCE [LARGE SCALE GENOMIC DNA]</scope>
    <source>
        <strain evidence="15 16">MA-7-27</strain>
    </source>
</reference>
<keyword evidence="10" id="KW-0408">Iron</keyword>
<dbReference type="AlphaFoldDB" id="A0A3L9Y1D4"/>
<keyword evidence="6 13" id="KW-0812">Transmembrane</keyword>
<keyword evidence="3" id="KW-0813">Transport</keyword>
<evidence type="ECO:0000256" key="6">
    <source>
        <dbReference type="ARBA" id="ARBA00022692"/>
    </source>
</evidence>
<evidence type="ECO:0000313" key="16">
    <source>
        <dbReference type="Proteomes" id="UP000281343"/>
    </source>
</evidence>
<dbReference type="GO" id="GO:0046872">
    <property type="term" value="F:metal ion binding"/>
    <property type="evidence" value="ECO:0007669"/>
    <property type="project" value="UniProtKB-KW"/>
</dbReference>
<keyword evidence="5" id="KW-0349">Heme</keyword>
<feature type="transmembrane region" description="Helical" evidence="13">
    <location>
        <begin position="14"/>
        <end position="34"/>
    </location>
</feature>
<dbReference type="GO" id="GO:0020037">
    <property type="term" value="F:heme binding"/>
    <property type="evidence" value="ECO:0007669"/>
    <property type="project" value="TreeGrafter"/>
</dbReference>
<evidence type="ECO:0000259" key="14">
    <source>
        <dbReference type="Pfam" id="PF01292"/>
    </source>
</evidence>
<dbReference type="GO" id="GO:0009055">
    <property type="term" value="F:electron transfer activity"/>
    <property type="evidence" value="ECO:0007669"/>
    <property type="project" value="InterPro"/>
</dbReference>
<dbReference type="OrthoDB" id="8156287at2"/>
<comment type="subcellular location">
    <subcellularLocation>
        <location evidence="2">Cell membrane</location>
        <topology evidence="2">Multi-pass membrane protein</topology>
    </subcellularLocation>
</comment>
<feature type="transmembrane region" description="Helical" evidence="13">
    <location>
        <begin position="87"/>
        <end position="108"/>
    </location>
</feature>
<evidence type="ECO:0000256" key="13">
    <source>
        <dbReference type="SAM" id="Phobius"/>
    </source>
</evidence>
<evidence type="ECO:0000256" key="4">
    <source>
        <dbReference type="ARBA" id="ARBA00022475"/>
    </source>
</evidence>
<dbReference type="PANTHER" id="PTHR30529:SF1">
    <property type="entry name" value="CYTOCHROME B561 HOMOLOG 2"/>
    <property type="match status" value="1"/>
</dbReference>
<evidence type="ECO:0000313" key="15">
    <source>
        <dbReference type="EMBL" id="RMA42262.1"/>
    </source>
</evidence>
<keyword evidence="4" id="KW-1003">Cell membrane</keyword>
<gene>
    <name evidence="15" type="ORF">D9R08_09095</name>
</gene>
<evidence type="ECO:0000256" key="11">
    <source>
        <dbReference type="ARBA" id="ARBA00023136"/>
    </source>
</evidence>
<dbReference type="GO" id="GO:0005886">
    <property type="term" value="C:plasma membrane"/>
    <property type="evidence" value="ECO:0007669"/>
    <property type="project" value="UniProtKB-SubCell"/>
</dbReference>
<keyword evidence="11 13" id="KW-0472">Membrane</keyword>
<keyword evidence="9 13" id="KW-1133">Transmembrane helix</keyword>
<evidence type="ECO:0000256" key="7">
    <source>
        <dbReference type="ARBA" id="ARBA00022723"/>
    </source>
</evidence>
<dbReference type="RefSeq" id="WP_121897742.1">
    <property type="nucleotide sequence ID" value="NZ_RCNT01000004.1"/>
</dbReference>
<dbReference type="InterPro" id="IPR016174">
    <property type="entry name" value="Di-haem_cyt_TM"/>
</dbReference>
<feature type="transmembrane region" description="Helical" evidence="13">
    <location>
        <begin position="144"/>
        <end position="167"/>
    </location>
</feature>
<evidence type="ECO:0000256" key="8">
    <source>
        <dbReference type="ARBA" id="ARBA00022982"/>
    </source>
</evidence>
<evidence type="ECO:0000256" key="12">
    <source>
        <dbReference type="ARBA" id="ARBA00037975"/>
    </source>
</evidence>
<protein>
    <submittedName>
        <fullName evidence="15">Cytochrome b</fullName>
    </submittedName>
</protein>
<evidence type="ECO:0000256" key="2">
    <source>
        <dbReference type="ARBA" id="ARBA00004651"/>
    </source>
</evidence>
<evidence type="ECO:0000256" key="9">
    <source>
        <dbReference type="ARBA" id="ARBA00022989"/>
    </source>
</evidence>